<comment type="caution">
    <text evidence="2">The sequence shown here is derived from an EMBL/GenBank/DDBJ whole genome shotgun (WGS) entry which is preliminary data.</text>
</comment>
<evidence type="ECO:0000256" key="1">
    <source>
        <dbReference type="SAM" id="MobiDB-lite"/>
    </source>
</evidence>
<gene>
    <name evidence="2" type="ORF">NPX13_g9795</name>
</gene>
<feature type="region of interest" description="Disordered" evidence="1">
    <location>
        <begin position="92"/>
        <end position="117"/>
    </location>
</feature>
<keyword evidence="3" id="KW-1185">Reference proteome</keyword>
<reference evidence="2" key="1">
    <citation type="submission" date="2022-07" db="EMBL/GenBank/DDBJ databases">
        <title>Genome Sequence of Xylaria arbuscula.</title>
        <authorList>
            <person name="Buettner E."/>
        </authorList>
    </citation>
    <scope>NUCLEOTIDE SEQUENCE</scope>
    <source>
        <strain evidence="2">VT107</strain>
    </source>
</reference>
<protein>
    <submittedName>
        <fullName evidence="2">Uncharacterized protein</fullName>
    </submittedName>
</protein>
<dbReference type="AlphaFoldDB" id="A0A9W8N632"/>
<sequence>MQSKLRTGMNRTADKEALDQYGLVDGLVRCVDLGFRRGTSTAFDPTEVLASYQFEAALYGVGGRTVTICVPARVETTDQYDIGTGTAVGAVPVRPRTDTGLEQHGLGPRTGTNPDQYDSRLVRPWMAGQYDIRTSTSPDWYVLALRTSTRFGPVQAWTKDCYDTGDRSPMRSPNAFSKRA</sequence>
<evidence type="ECO:0000313" key="3">
    <source>
        <dbReference type="Proteomes" id="UP001148614"/>
    </source>
</evidence>
<proteinExistence type="predicted"/>
<dbReference type="EMBL" id="JANPWZ010002525">
    <property type="protein sequence ID" value="KAJ3558067.1"/>
    <property type="molecule type" value="Genomic_DNA"/>
</dbReference>
<organism evidence="2 3">
    <name type="scientific">Xylaria arbuscula</name>
    <dbReference type="NCBI Taxonomy" id="114810"/>
    <lineage>
        <taxon>Eukaryota</taxon>
        <taxon>Fungi</taxon>
        <taxon>Dikarya</taxon>
        <taxon>Ascomycota</taxon>
        <taxon>Pezizomycotina</taxon>
        <taxon>Sordariomycetes</taxon>
        <taxon>Xylariomycetidae</taxon>
        <taxon>Xylariales</taxon>
        <taxon>Xylariaceae</taxon>
        <taxon>Xylaria</taxon>
    </lineage>
</organism>
<accession>A0A9W8N632</accession>
<dbReference type="Proteomes" id="UP001148614">
    <property type="component" value="Unassembled WGS sequence"/>
</dbReference>
<evidence type="ECO:0000313" key="2">
    <source>
        <dbReference type="EMBL" id="KAJ3558067.1"/>
    </source>
</evidence>
<name>A0A9W8N632_9PEZI</name>